<reference evidence="1" key="1">
    <citation type="journal article" date="2023" name="Mol. Phylogenet. Evol.">
        <title>Genome-scale phylogeny and comparative genomics of the fungal order Sordariales.</title>
        <authorList>
            <person name="Hensen N."/>
            <person name="Bonometti L."/>
            <person name="Westerberg I."/>
            <person name="Brannstrom I.O."/>
            <person name="Guillou S."/>
            <person name="Cros-Aarteil S."/>
            <person name="Calhoun S."/>
            <person name="Haridas S."/>
            <person name="Kuo A."/>
            <person name="Mondo S."/>
            <person name="Pangilinan J."/>
            <person name="Riley R."/>
            <person name="LaButti K."/>
            <person name="Andreopoulos B."/>
            <person name="Lipzen A."/>
            <person name="Chen C."/>
            <person name="Yan M."/>
            <person name="Daum C."/>
            <person name="Ng V."/>
            <person name="Clum A."/>
            <person name="Steindorff A."/>
            <person name="Ohm R.A."/>
            <person name="Martin F."/>
            <person name="Silar P."/>
            <person name="Natvig D.O."/>
            <person name="Lalanne C."/>
            <person name="Gautier V."/>
            <person name="Ament-Velasquez S.L."/>
            <person name="Kruys A."/>
            <person name="Hutchinson M.I."/>
            <person name="Powell A.J."/>
            <person name="Barry K."/>
            <person name="Miller A.N."/>
            <person name="Grigoriev I.V."/>
            <person name="Debuchy R."/>
            <person name="Gladieux P."/>
            <person name="Hiltunen Thoren M."/>
            <person name="Johannesson H."/>
        </authorList>
    </citation>
    <scope>NUCLEOTIDE SEQUENCE</scope>
    <source>
        <strain evidence="1">CBS 118394</strain>
    </source>
</reference>
<evidence type="ECO:0000313" key="2">
    <source>
        <dbReference type="Proteomes" id="UP001283341"/>
    </source>
</evidence>
<dbReference type="EMBL" id="JAUEDM010000003">
    <property type="protein sequence ID" value="KAK3322718.1"/>
    <property type="molecule type" value="Genomic_DNA"/>
</dbReference>
<accession>A0AAE0ID00</accession>
<organism evidence="1 2">
    <name type="scientific">Apodospora peruviana</name>
    <dbReference type="NCBI Taxonomy" id="516989"/>
    <lineage>
        <taxon>Eukaryota</taxon>
        <taxon>Fungi</taxon>
        <taxon>Dikarya</taxon>
        <taxon>Ascomycota</taxon>
        <taxon>Pezizomycotina</taxon>
        <taxon>Sordariomycetes</taxon>
        <taxon>Sordariomycetidae</taxon>
        <taxon>Sordariales</taxon>
        <taxon>Lasiosphaeriaceae</taxon>
        <taxon>Apodospora</taxon>
    </lineage>
</organism>
<sequence>MDLVSLIGSAAATVSAISTLARLVGKIAGEARDAPAELLDLRNELENTRAMLETMRQFLDSAPFGETDTPVSETVDVQEHLSLLRSTTEELSVAASEVINNLGRLNAKPYVIARFLRNRKVQRQRQSIIQARDTLSSLTVGLNLHLLKRHEKTCRELCMIRVGLDIESALMTVKHALQRDTEPDKGLTYTSWADEAAKPHGFARLELTLAESQLHQARKSPFGSREFIGAPRPMDFFIHVGTTLSGPCGRSCRCQCHVRYMVRNPGWESDIFGRLFLSYNRRGCDMSSCRRSSGTKAYFTYNFPTWLLRRALQLELHWGSPLDRGPAFSLTYAAQIPDTHDVWNTLTWNNIPRLQHLFSAGKLSPFDIGENGESLLL</sequence>
<name>A0AAE0ID00_9PEZI</name>
<comment type="caution">
    <text evidence="1">The sequence shown here is derived from an EMBL/GenBank/DDBJ whole genome shotgun (WGS) entry which is preliminary data.</text>
</comment>
<proteinExistence type="predicted"/>
<keyword evidence="2" id="KW-1185">Reference proteome</keyword>
<dbReference type="AlphaFoldDB" id="A0AAE0ID00"/>
<evidence type="ECO:0000313" key="1">
    <source>
        <dbReference type="EMBL" id="KAK3322718.1"/>
    </source>
</evidence>
<evidence type="ECO:0008006" key="3">
    <source>
        <dbReference type="Google" id="ProtNLM"/>
    </source>
</evidence>
<gene>
    <name evidence="1" type="ORF">B0H66DRAFT_213273</name>
</gene>
<dbReference type="Proteomes" id="UP001283341">
    <property type="component" value="Unassembled WGS sequence"/>
</dbReference>
<protein>
    <recommendedName>
        <fullName evidence="3">Fungal N-terminal domain-containing protein</fullName>
    </recommendedName>
</protein>
<reference evidence="1" key="2">
    <citation type="submission" date="2023-06" db="EMBL/GenBank/DDBJ databases">
        <authorList>
            <consortium name="Lawrence Berkeley National Laboratory"/>
            <person name="Haridas S."/>
            <person name="Hensen N."/>
            <person name="Bonometti L."/>
            <person name="Westerberg I."/>
            <person name="Brannstrom I.O."/>
            <person name="Guillou S."/>
            <person name="Cros-Aarteil S."/>
            <person name="Calhoun S."/>
            <person name="Kuo A."/>
            <person name="Mondo S."/>
            <person name="Pangilinan J."/>
            <person name="Riley R."/>
            <person name="Labutti K."/>
            <person name="Andreopoulos B."/>
            <person name="Lipzen A."/>
            <person name="Chen C."/>
            <person name="Yanf M."/>
            <person name="Daum C."/>
            <person name="Ng V."/>
            <person name="Clum A."/>
            <person name="Steindorff A."/>
            <person name="Ohm R."/>
            <person name="Martin F."/>
            <person name="Silar P."/>
            <person name="Natvig D."/>
            <person name="Lalanne C."/>
            <person name="Gautier V."/>
            <person name="Ament-Velasquez S.L."/>
            <person name="Kruys A."/>
            <person name="Hutchinson M.I."/>
            <person name="Powell A.J."/>
            <person name="Barry K."/>
            <person name="Miller A.N."/>
            <person name="Grigoriev I.V."/>
            <person name="Debuchy R."/>
            <person name="Gladieux P."/>
            <person name="Thoren M.H."/>
            <person name="Johannesson H."/>
        </authorList>
    </citation>
    <scope>NUCLEOTIDE SEQUENCE</scope>
    <source>
        <strain evidence="1">CBS 118394</strain>
    </source>
</reference>